<proteinExistence type="predicted"/>
<gene>
    <name evidence="2" type="primary">ORF21757</name>
</gene>
<feature type="compositionally biased region" description="Basic and acidic residues" evidence="1">
    <location>
        <begin position="39"/>
        <end position="53"/>
    </location>
</feature>
<organism evidence="2">
    <name type="scientific">Arion vulgaris</name>
    <dbReference type="NCBI Taxonomy" id="1028688"/>
    <lineage>
        <taxon>Eukaryota</taxon>
        <taxon>Metazoa</taxon>
        <taxon>Spiralia</taxon>
        <taxon>Lophotrochozoa</taxon>
        <taxon>Mollusca</taxon>
        <taxon>Gastropoda</taxon>
        <taxon>Heterobranchia</taxon>
        <taxon>Euthyneura</taxon>
        <taxon>Panpulmonata</taxon>
        <taxon>Eupulmonata</taxon>
        <taxon>Stylommatophora</taxon>
        <taxon>Helicina</taxon>
        <taxon>Arionoidea</taxon>
        <taxon>Arionidae</taxon>
        <taxon>Arion</taxon>
    </lineage>
</organism>
<evidence type="ECO:0000256" key="1">
    <source>
        <dbReference type="SAM" id="MobiDB-lite"/>
    </source>
</evidence>
<name>A0A0B6YDZ7_9EUPU</name>
<dbReference type="EMBL" id="HACG01007146">
    <property type="protein sequence ID" value="CEK54011.1"/>
    <property type="molecule type" value="Transcribed_RNA"/>
</dbReference>
<sequence>ETPDIYRDSRFSPSTSDTNVPGSEIYRLAINSVASSAHSRTEVGDKFDNKADSDSDGVQQMSALVNADEDVGDDWLVNDMQWPQPKRRNTAVRDVLTTS</sequence>
<feature type="compositionally biased region" description="Basic and acidic residues" evidence="1">
    <location>
        <begin position="1"/>
        <end position="10"/>
    </location>
</feature>
<feature type="compositionally biased region" description="Polar residues" evidence="1">
    <location>
        <begin position="11"/>
        <end position="21"/>
    </location>
</feature>
<protein>
    <submittedName>
        <fullName evidence="2">Uncharacterized protein</fullName>
    </submittedName>
</protein>
<feature type="region of interest" description="Disordered" evidence="1">
    <location>
        <begin position="1"/>
        <end position="22"/>
    </location>
</feature>
<feature type="non-terminal residue" evidence="2">
    <location>
        <position position="99"/>
    </location>
</feature>
<feature type="region of interest" description="Disordered" evidence="1">
    <location>
        <begin position="37"/>
        <end position="56"/>
    </location>
</feature>
<evidence type="ECO:0000313" key="2">
    <source>
        <dbReference type="EMBL" id="CEK54011.1"/>
    </source>
</evidence>
<accession>A0A0B6YDZ7</accession>
<feature type="non-terminal residue" evidence="2">
    <location>
        <position position="1"/>
    </location>
</feature>
<reference evidence="2" key="1">
    <citation type="submission" date="2014-12" db="EMBL/GenBank/DDBJ databases">
        <title>Insight into the proteome of Arion vulgaris.</title>
        <authorList>
            <person name="Aradska J."/>
            <person name="Bulat T."/>
            <person name="Smidak R."/>
            <person name="Sarate P."/>
            <person name="Gangsoo J."/>
            <person name="Sialana F."/>
            <person name="Bilban M."/>
            <person name="Lubec G."/>
        </authorList>
    </citation>
    <scope>NUCLEOTIDE SEQUENCE</scope>
    <source>
        <tissue evidence="2">Skin</tissue>
    </source>
</reference>
<dbReference type="AlphaFoldDB" id="A0A0B6YDZ7"/>